<sequence length="74" mass="8322">MVDSCLRCIGGLILTYPLFEYVVLQEAAQSVGELPVKKPREEMETNNGAVTELPECMSFVIPEWFSEISPMWPA</sequence>
<reference evidence="1 2" key="1">
    <citation type="submission" date="2024-06" db="EMBL/GenBank/DDBJ databases">
        <title>A chromosome level genome sequence of Diviner's sage (Salvia divinorum).</title>
        <authorList>
            <person name="Ford S.A."/>
            <person name="Ro D.-K."/>
            <person name="Ness R.W."/>
            <person name="Phillips M.A."/>
        </authorList>
    </citation>
    <scope>NUCLEOTIDE SEQUENCE [LARGE SCALE GENOMIC DNA]</scope>
    <source>
        <strain evidence="1">SAF-2024a</strain>
        <tissue evidence="1">Leaf</tissue>
    </source>
</reference>
<dbReference type="Proteomes" id="UP001567538">
    <property type="component" value="Unassembled WGS sequence"/>
</dbReference>
<dbReference type="AlphaFoldDB" id="A0ABD1IE91"/>
<comment type="caution">
    <text evidence="1">The sequence shown here is derived from an EMBL/GenBank/DDBJ whole genome shotgun (WGS) entry which is preliminary data.</text>
</comment>
<organism evidence="1 2">
    <name type="scientific">Salvia divinorum</name>
    <name type="common">Maria pastora</name>
    <name type="synonym">Diviner's sage</name>
    <dbReference type="NCBI Taxonomy" id="28513"/>
    <lineage>
        <taxon>Eukaryota</taxon>
        <taxon>Viridiplantae</taxon>
        <taxon>Streptophyta</taxon>
        <taxon>Embryophyta</taxon>
        <taxon>Tracheophyta</taxon>
        <taxon>Spermatophyta</taxon>
        <taxon>Magnoliopsida</taxon>
        <taxon>eudicotyledons</taxon>
        <taxon>Gunneridae</taxon>
        <taxon>Pentapetalae</taxon>
        <taxon>asterids</taxon>
        <taxon>lamiids</taxon>
        <taxon>Lamiales</taxon>
        <taxon>Lamiaceae</taxon>
        <taxon>Nepetoideae</taxon>
        <taxon>Mentheae</taxon>
        <taxon>Salviinae</taxon>
        <taxon>Salvia</taxon>
        <taxon>Salvia subgen. Calosphace</taxon>
    </lineage>
</organism>
<keyword evidence="2" id="KW-1185">Reference proteome</keyword>
<protein>
    <submittedName>
        <fullName evidence="1">Spermidine synthase</fullName>
    </submittedName>
</protein>
<evidence type="ECO:0000313" key="1">
    <source>
        <dbReference type="EMBL" id="KAL1567028.1"/>
    </source>
</evidence>
<dbReference type="EMBL" id="JBEAFC010000002">
    <property type="protein sequence ID" value="KAL1567028.1"/>
    <property type="molecule type" value="Genomic_DNA"/>
</dbReference>
<name>A0ABD1IE91_SALDI</name>
<accession>A0ABD1IE91</accession>
<gene>
    <name evidence="1" type="ORF">AAHA92_02558</name>
</gene>
<proteinExistence type="predicted"/>
<evidence type="ECO:0000313" key="2">
    <source>
        <dbReference type="Proteomes" id="UP001567538"/>
    </source>
</evidence>